<keyword evidence="7 10" id="KW-0408">Iron</keyword>
<comment type="subunit">
    <text evidence="10">The complex is composed of six subunits: RnfA, RnfB, RnfC, RnfD, RnfE and RnfG.</text>
</comment>
<feature type="binding site" evidence="10">
    <location>
        <position position="145"/>
    </location>
    <ligand>
        <name>[4Fe-4S] cluster</name>
        <dbReference type="ChEBI" id="CHEBI:49883"/>
        <label>2</label>
    </ligand>
</feature>
<dbReference type="PROSITE" id="PS00198">
    <property type="entry name" value="4FE4S_FER_1"/>
    <property type="match status" value="3"/>
</dbReference>
<evidence type="ECO:0000313" key="15">
    <source>
        <dbReference type="EMBL" id="KAA5404286.1"/>
    </source>
</evidence>
<dbReference type="EMBL" id="QRVJ01000012">
    <property type="protein sequence ID" value="RGS35939.1"/>
    <property type="molecule type" value="Genomic_DNA"/>
</dbReference>
<reference evidence="16 18" key="2">
    <citation type="submission" date="2018-08" db="EMBL/GenBank/DDBJ databases">
        <title>A genome reference for cultivated species of the human gut microbiota.</title>
        <authorList>
            <person name="Zou Y."/>
            <person name="Xue W."/>
            <person name="Luo G."/>
        </authorList>
    </citation>
    <scope>NUCLEOTIDE SEQUENCE [LARGE SCALE GENOMIC DNA]</scope>
    <source>
        <strain evidence="16 18">AF22-3AC</strain>
    </source>
</reference>
<dbReference type="PROSITE" id="PS51656">
    <property type="entry name" value="4FE4S"/>
    <property type="match status" value="1"/>
</dbReference>
<evidence type="ECO:0000256" key="5">
    <source>
        <dbReference type="ARBA" id="ARBA00022967"/>
    </source>
</evidence>
<dbReference type="KEGG" id="bcel:BcellWH2_00562"/>
<dbReference type="InterPro" id="IPR010207">
    <property type="entry name" value="Elect_transpt_cplx_RnfB/RsxB"/>
</dbReference>
<keyword evidence="3 10" id="KW-0479">Metal-binding</keyword>
<keyword evidence="2 10" id="KW-0004">4Fe-4S</keyword>
<dbReference type="Proteomes" id="UP000061809">
    <property type="component" value="Chromosome"/>
</dbReference>
<dbReference type="CDD" id="cd10549">
    <property type="entry name" value="MtMvhB_like"/>
    <property type="match status" value="1"/>
</dbReference>
<feature type="binding site" evidence="10">
    <location>
        <position position="49"/>
    </location>
    <ligand>
        <name>[4Fe-4S] cluster</name>
        <dbReference type="ChEBI" id="CHEBI:49883"/>
        <label>1</label>
    </ligand>
</feature>
<organism evidence="14 17">
    <name type="scientific">Bacteroides cellulosilyticus</name>
    <dbReference type="NCBI Taxonomy" id="246787"/>
    <lineage>
        <taxon>Bacteria</taxon>
        <taxon>Pseudomonadati</taxon>
        <taxon>Bacteroidota</taxon>
        <taxon>Bacteroidia</taxon>
        <taxon>Bacteroidales</taxon>
        <taxon>Bacteroidaceae</taxon>
        <taxon>Bacteroides</taxon>
    </lineage>
</organism>
<name>A0A0P0GIC1_9BACE</name>
<feature type="binding site" evidence="10">
    <location>
        <position position="75"/>
    </location>
    <ligand>
        <name>[4Fe-4S] cluster</name>
        <dbReference type="ChEBI" id="CHEBI:49883"/>
        <label>1</label>
    </ligand>
</feature>
<evidence type="ECO:0000256" key="2">
    <source>
        <dbReference type="ARBA" id="ARBA00022485"/>
    </source>
</evidence>
<feature type="binding site" evidence="10">
    <location>
        <position position="152"/>
    </location>
    <ligand>
        <name>[4Fe-4S] cluster</name>
        <dbReference type="ChEBI" id="CHEBI:49883"/>
        <label>3</label>
    </ligand>
</feature>
<dbReference type="PROSITE" id="PS51379">
    <property type="entry name" value="4FE4S_FER_2"/>
    <property type="match status" value="4"/>
</dbReference>
<dbReference type="GO" id="GO:0051539">
    <property type="term" value="F:4 iron, 4 sulfur cluster binding"/>
    <property type="evidence" value="ECO:0007669"/>
    <property type="project" value="UniProtKB-UniRule"/>
</dbReference>
<dbReference type="Proteomes" id="UP000325055">
    <property type="component" value="Unassembled WGS sequence"/>
</dbReference>
<evidence type="ECO:0000313" key="17">
    <source>
        <dbReference type="Proteomes" id="UP000061809"/>
    </source>
</evidence>
<dbReference type="InterPro" id="IPR050395">
    <property type="entry name" value="4Fe4S_Ferredoxin_RnfB"/>
</dbReference>
<keyword evidence="9 10" id="KW-0472">Membrane</keyword>
<comment type="function">
    <text evidence="10">Part of a membrane-bound complex that couples electron transfer with translocation of ions across the membrane.</text>
</comment>
<evidence type="ECO:0000259" key="13">
    <source>
        <dbReference type="PROSITE" id="PS51656"/>
    </source>
</evidence>
<dbReference type="Gene3D" id="1.10.15.40">
    <property type="entry name" value="Electron transport complex subunit B, putative Fe-S cluster"/>
    <property type="match status" value="1"/>
</dbReference>
<dbReference type="NCBIfam" id="TIGR01944">
    <property type="entry name" value="rnfB"/>
    <property type="match status" value="1"/>
</dbReference>
<feature type="binding site" evidence="10">
    <location>
        <position position="138"/>
    </location>
    <ligand>
        <name>[4Fe-4S] cluster</name>
        <dbReference type="ChEBI" id="CHEBI:49883"/>
        <label>2</label>
    </ligand>
</feature>
<keyword evidence="1 10" id="KW-0813">Transport</keyword>
<feature type="binding site" evidence="10">
    <location>
        <position position="176"/>
    </location>
    <ligand>
        <name>[4Fe-4S] cluster</name>
        <dbReference type="ChEBI" id="CHEBI:49883"/>
        <label>3</label>
    </ligand>
</feature>
<feature type="region of interest" description="Hydrophobic" evidence="10">
    <location>
        <begin position="1"/>
        <end position="26"/>
    </location>
</feature>
<dbReference type="NCBIfam" id="NF005504">
    <property type="entry name" value="PRK07118.1-3"/>
    <property type="match status" value="1"/>
</dbReference>
<dbReference type="Gene3D" id="3.30.70.20">
    <property type="match status" value="3"/>
</dbReference>
<keyword evidence="8 10" id="KW-0411">Iron-sulfur</keyword>
<comment type="similarity">
    <text evidence="10">Belongs to the 4Fe4S bacterial-type ferredoxin family. RnfB subfamily.</text>
</comment>
<keyword evidence="10" id="KW-1003">Cell membrane</keyword>
<feature type="binding site" evidence="10">
    <location>
        <position position="57"/>
    </location>
    <ligand>
        <name>[4Fe-4S] cluster</name>
        <dbReference type="ChEBI" id="CHEBI:49883"/>
        <label>1</label>
    </ligand>
</feature>
<dbReference type="InterPro" id="IPR017896">
    <property type="entry name" value="4Fe4S_Fe-S-bd"/>
</dbReference>
<evidence type="ECO:0000313" key="19">
    <source>
        <dbReference type="Proteomes" id="UP000325055"/>
    </source>
</evidence>
<dbReference type="Pfam" id="PF12838">
    <property type="entry name" value="Fer4_7"/>
    <property type="match status" value="2"/>
</dbReference>
<feature type="binding site" evidence="10">
    <location>
        <position position="183"/>
    </location>
    <ligand>
        <name>[4Fe-4S] cluster</name>
        <dbReference type="ChEBI" id="CHEBI:49883"/>
        <label>2</label>
    </ligand>
</feature>
<feature type="compositionally biased region" description="Low complexity" evidence="11">
    <location>
        <begin position="278"/>
        <end position="294"/>
    </location>
</feature>
<evidence type="ECO:0000313" key="18">
    <source>
        <dbReference type="Proteomes" id="UP000283341"/>
    </source>
</evidence>
<dbReference type="AlphaFoldDB" id="A0A0P0GIC1"/>
<evidence type="ECO:0000256" key="9">
    <source>
        <dbReference type="ARBA" id="ARBA00023136"/>
    </source>
</evidence>
<dbReference type="GO" id="GO:0009055">
    <property type="term" value="F:electron transfer activity"/>
    <property type="evidence" value="ECO:0007669"/>
    <property type="project" value="InterPro"/>
</dbReference>
<dbReference type="SUPFAM" id="SSF54862">
    <property type="entry name" value="4Fe-4S ferredoxins"/>
    <property type="match status" value="2"/>
</dbReference>
<evidence type="ECO:0000256" key="10">
    <source>
        <dbReference type="HAMAP-Rule" id="MF_00463"/>
    </source>
</evidence>
<dbReference type="GO" id="GO:0046872">
    <property type="term" value="F:metal ion binding"/>
    <property type="evidence" value="ECO:0007669"/>
    <property type="project" value="UniProtKB-KW"/>
</dbReference>
<evidence type="ECO:0000313" key="16">
    <source>
        <dbReference type="EMBL" id="RGS35939.1"/>
    </source>
</evidence>
<keyword evidence="6 10" id="KW-0249">Electron transport</keyword>
<dbReference type="InterPro" id="IPR007202">
    <property type="entry name" value="4Fe-4S_dom"/>
</dbReference>
<dbReference type="HAMAP" id="MF_00463">
    <property type="entry name" value="RsxB_RnfB"/>
    <property type="match status" value="1"/>
</dbReference>
<feature type="binding site" evidence="10">
    <location>
        <position position="52"/>
    </location>
    <ligand>
        <name>[4Fe-4S] cluster</name>
        <dbReference type="ChEBI" id="CHEBI:49883"/>
        <label>1</label>
    </ligand>
</feature>
<evidence type="ECO:0000256" key="8">
    <source>
        <dbReference type="ARBA" id="ARBA00023014"/>
    </source>
</evidence>
<feature type="domain" description="4Fe-4S" evidence="13">
    <location>
        <begin position="32"/>
        <end position="92"/>
    </location>
</feature>
<feature type="binding site" evidence="10">
    <location>
        <position position="179"/>
    </location>
    <ligand>
        <name>[4Fe-4S] cluster</name>
        <dbReference type="ChEBI" id="CHEBI:49883"/>
        <label>3</label>
    </ligand>
</feature>
<accession>A0A0P0GIC1</accession>
<dbReference type="PANTHER" id="PTHR43560">
    <property type="entry name" value="ION-TRANSLOCATING OXIDOREDUCTASE COMPLEX SUBUNIT B"/>
    <property type="match status" value="1"/>
</dbReference>
<protein>
    <recommendedName>
        <fullName evidence="10">Ion-translocating oxidoreductase complex subunit B</fullName>
        <ecNumber evidence="10">7.-.-.-</ecNumber>
    </recommendedName>
    <alternativeName>
        <fullName evidence="10">Rnf electron transport complex subunit B</fullName>
    </alternativeName>
</protein>
<dbReference type="EMBL" id="CP012801">
    <property type="protein sequence ID" value="ALJ57830.1"/>
    <property type="molecule type" value="Genomic_DNA"/>
</dbReference>
<keyword evidence="5 10" id="KW-1278">Translocase</keyword>
<evidence type="ECO:0000256" key="1">
    <source>
        <dbReference type="ARBA" id="ARBA00022448"/>
    </source>
</evidence>
<feature type="domain" description="4Fe-4S ferredoxin-type" evidence="12">
    <location>
        <begin position="164"/>
        <end position="193"/>
    </location>
</feature>
<evidence type="ECO:0000256" key="6">
    <source>
        <dbReference type="ARBA" id="ARBA00022982"/>
    </source>
</evidence>
<evidence type="ECO:0000256" key="7">
    <source>
        <dbReference type="ARBA" id="ARBA00023004"/>
    </source>
</evidence>
<dbReference type="InterPro" id="IPR017900">
    <property type="entry name" value="4Fe4S_Fe_S_CS"/>
</dbReference>
<dbReference type="EC" id="7.-.-.-" evidence="10"/>
<keyword evidence="4 10" id="KW-0677">Repeat</keyword>
<evidence type="ECO:0000256" key="3">
    <source>
        <dbReference type="ARBA" id="ARBA00022723"/>
    </source>
</evidence>
<reference evidence="14 17" key="1">
    <citation type="journal article" date="2015" name="Science">
        <title>Genetic determinants of in vivo fitness and diet responsiveness in multiple human gut Bacteroides.</title>
        <authorList>
            <person name="Wu M."/>
            <person name="McNulty N.P."/>
            <person name="Rodionov D.A."/>
            <person name="Khoroshkin M.S."/>
            <person name="Griffin N.W."/>
            <person name="Cheng J."/>
            <person name="Latreille P."/>
            <person name="Kerstetter R.A."/>
            <person name="Terrapon N."/>
            <person name="Henrissat B."/>
            <person name="Osterman A.L."/>
            <person name="Gordon J.I."/>
        </authorList>
    </citation>
    <scope>NUCLEOTIDE SEQUENCE [LARGE SCALE GENOMIC DNA]</scope>
    <source>
        <strain evidence="14 17">WH2</strain>
    </source>
</reference>
<dbReference type="RefSeq" id="WP_007213697.1">
    <property type="nucleotide sequence ID" value="NZ_CP012801.1"/>
</dbReference>
<dbReference type="PATRIC" id="fig|246787.4.peg.584"/>
<evidence type="ECO:0000259" key="12">
    <source>
        <dbReference type="PROSITE" id="PS51379"/>
    </source>
</evidence>
<comment type="subcellular location">
    <subcellularLocation>
        <location evidence="10">Cell membrane</location>
    </subcellularLocation>
</comment>
<dbReference type="GO" id="GO:0005886">
    <property type="term" value="C:plasma membrane"/>
    <property type="evidence" value="ECO:0007669"/>
    <property type="project" value="UniProtKB-SubCell"/>
</dbReference>
<feature type="region of interest" description="Disordered" evidence="11">
    <location>
        <begin position="275"/>
        <end position="325"/>
    </location>
</feature>
<dbReference type="PANTHER" id="PTHR43560:SF1">
    <property type="entry name" value="ION-TRANSLOCATING OXIDOREDUCTASE COMPLEX SUBUNIT B"/>
    <property type="match status" value="1"/>
</dbReference>
<dbReference type="GO" id="GO:0022900">
    <property type="term" value="P:electron transport chain"/>
    <property type="evidence" value="ECO:0007669"/>
    <property type="project" value="UniProtKB-UniRule"/>
</dbReference>
<dbReference type="Proteomes" id="UP000283341">
    <property type="component" value="Unassembled WGS sequence"/>
</dbReference>
<feature type="binding site" evidence="10">
    <location>
        <position position="148"/>
    </location>
    <ligand>
        <name>[4Fe-4S] cluster</name>
        <dbReference type="ChEBI" id="CHEBI:49883"/>
        <label>2</label>
    </ligand>
</feature>
<dbReference type="EMBL" id="VVYW01000023">
    <property type="protein sequence ID" value="KAA5404286.1"/>
    <property type="molecule type" value="Genomic_DNA"/>
</dbReference>
<dbReference type="Pfam" id="PF04060">
    <property type="entry name" value="FeS"/>
    <property type="match status" value="1"/>
</dbReference>
<sequence length="325" mass="33654">MNVILIAVISLGAIALVSAAILYIASKKFAVYEDPRIAQVGEVLPQANCGGCGYPGCSGFADACVKAGSLEGKFCPVGGQPVMTQIAGILGLDAVAAEPMVAVVRCNGTCANRPRTNMYDGAKSCAIAASLYGGETGCSFGCLGCGDCVEACQFDAIHMNPETGLPEVDEAKCTACGACVKACPKNIIEIRPQGKKSRRIYVQCVNKDKGGIARKACTVACIGCGKCVKVCPFEAITLENNLAYIDPNKCKSCRKCEEACPQNTIIALNFPPRKPKAEGAASVAAPKVAVAPKATETPKVAEAPKTVETPKAVETPQVETPKAEA</sequence>
<proteinExistence type="inferred from homology"/>
<feature type="domain" description="4Fe-4S ferredoxin-type" evidence="12">
    <location>
        <begin position="142"/>
        <end position="162"/>
    </location>
</feature>
<evidence type="ECO:0000256" key="11">
    <source>
        <dbReference type="SAM" id="MobiDB-lite"/>
    </source>
</evidence>
<feature type="domain" description="4Fe-4S ferredoxin-type" evidence="12">
    <location>
        <begin position="243"/>
        <end position="270"/>
    </location>
</feature>
<feature type="domain" description="4Fe-4S ferredoxin-type" evidence="12">
    <location>
        <begin position="210"/>
        <end position="241"/>
    </location>
</feature>
<comment type="cofactor">
    <cofactor evidence="10">
        <name>[4Fe-4S] cluster</name>
        <dbReference type="ChEBI" id="CHEBI:49883"/>
    </cofactor>
    <text evidence="10">Binds 3 [4Fe-4S] clusters.</text>
</comment>
<evidence type="ECO:0000313" key="14">
    <source>
        <dbReference type="EMBL" id="ALJ57830.1"/>
    </source>
</evidence>
<evidence type="ECO:0000256" key="4">
    <source>
        <dbReference type="ARBA" id="ARBA00022737"/>
    </source>
</evidence>
<gene>
    <name evidence="10 14" type="primary">rnfB</name>
    <name evidence="14" type="ORF">BcellWH2_00562</name>
    <name evidence="16" type="ORF">DWX97_14910</name>
    <name evidence="15" type="ORF">F2Y86_22115</name>
</gene>
<feature type="binding site" evidence="10">
    <location>
        <position position="142"/>
    </location>
    <ligand>
        <name>[4Fe-4S] cluster</name>
        <dbReference type="ChEBI" id="CHEBI:49883"/>
        <label>2</label>
    </ligand>
</feature>
<feature type="binding site" evidence="10">
    <location>
        <position position="173"/>
    </location>
    <ligand>
        <name>[4Fe-4S] cluster</name>
        <dbReference type="ChEBI" id="CHEBI:49883"/>
        <label>3</label>
    </ligand>
</feature>
<reference evidence="15 19" key="3">
    <citation type="journal article" date="2019" name="Nat. Med.">
        <title>A library of human gut bacterial isolates paired with longitudinal multiomics data enables mechanistic microbiome research.</title>
        <authorList>
            <person name="Poyet M."/>
            <person name="Groussin M."/>
            <person name="Gibbons S.M."/>
            <person name="Avila-Pacheco J."/>
            <person name="Jiang X."/>
            <person name="Kearney S.M."/>
            <person name="Perrotta A.R."/>
            <person name="Berdy B."/>
            <person name="Zhao S."/>
            <person name="Lieberman T.D."/>
            <person name="Swanson P.K."/>
            <person name="Smith M."/>
            <person name="Roesemann S."/>
            <person name="Alexander J.E."/>
            <person name="Rich S.A."/>
            <person name="Livny J."/>
            <person name="Vlamakis H."/>
            <person name="Clish C."/>
            <person name="Bullock K."/>
            <person name="Deik A."/>
            <person name="Scott J."/>
            <person name="Pierce K.A."/>
            <person name="Xavier R.J."/>
            <person name="Alm E.J."/>
        </authorList>
    </citation>
    <scope>NUCLEOTIDE SEQUENCE [LARGE SCALE GENOMIC DNA]</scope>
    <source>
        <strain evidence="15 19">BIOML-A7</strain>
    </source>
</reference>